<dbReference type="Proteomes" id="UP000327157">
    <property type="component" value="Unassembled WGS sequence"/>
</dbReference>
<reference evidence="2 3" key="2">
    <citation type="submission" date="2019-11" db="EMBL/GenBank/DDBJ databases">
        <title>A de novo genome assembly of a pear dwarfing rootstock.</title>
        <authorList>
            <person name="Wang F."/>
            <person name="Wang J."/>
            <person name="Li S."/>
            <person name="Zhang Y."/>
            <person name="Fang M."/>
            <person name="Ma L."/>
            <person name="Zhao Y."/>
            <person name="Jiang S."/>
        </authorList>
    </citation>
    <scope>NUCLEOTIDE SEQUENCE [LARGE SCALE GENOMIC DNA]</scope>
    <source>
        <strain evidence="2">S2</strain>
        <tissue evidence="2">Leaf</tissue>
    </source>
</reference>
<sequence length="150" mass="16591">MSNLIRSRKAVTTAPRSSHPTHLLAAIAPAQMNHLLVGPGVSQAPASSASSVALLVSNRRGHCRPRTLDTPSTSNTDLSGSHQDKMRTQVRSQLSKAKANKSNRDKKTLLHHSSSRLFSYRMKVRWQRSMSLATFMFNPGMSWPSPFIIQ</sequence>
<organism evidence="2 3">
    <name type="scientific">Pyrus ussuriensis x Pyrus communis</name>
    <dbReference type="NCBI Taxonomy" id="2448454"/>
    <lineage>
        <taxon>Eukaryota</taxon>
        <taxon>Viridiplantae</taxon>
        <taxon>Streptophyta</taxon>
        <taxon>Embryophyta</taxon>
        <taxon>Tracheophyta</taxon>
        <taxon>Spermatophyta</taxon>
        <taxon>Magnoliopsida</taxon>
        <taxon>eudicotyledons</taxon>
        <taxon>Gunneridae</taxon>
        <taxon>Pentapetalae</taxon>
        <taxon>rosids</taxon>
        <taxon>fabids</taxon>
        <taxon>Rosales</taxon>
        <taxon>Rosaceae</taxon>
        <taxon>Amygdaloideae</taxon>
        <taxon>Maleae</taxon>
        <taxon>Pyrus</taxon>
    </lineage>
</organism>
<feature type="region of interest" description="Disordered" evidence="1">
    <location>
        <begin position="62"/>
        <end position="107"/>
    </location>
</feature>
<feature type="compositionally biased region" description="Polar residues" evidence="1">
    <location>
        <begin position="69"/>
        <end position="81"/>
    </location>
</feature>
<evidence type="ECO:0000313" key="2">
    <source>
        <dbReference type="EMBL" id="KAB2623364.1"/>
    </source>
</evidence>
<name>A0A5N5HJF0_9ROSA</name>
<gene>
    <name evidence="2" type="ORF">D8674_040293</name>
</gene>
<keyword evidence="3" id="KW-1185">Reference proteome</keyword>
<proteinExistence type="predicted"/>
<evidence type="ECO:0000256" key="1">
    <source>
        <dbReference type="SAM" id="MobiDB-lite"/>
    </source>
</evidence>
<dbReference type="AlphaFoldDB" id="A0A5N5HJF0"/>
<reference evidence="2 3" key="1">
    <citation type="submission" date="2019-09" db="EMBL/GenBank/DDBJ databases">
        <authorList>
            <person name="Ou C."/>
        </authorList>
    </citation>
    <scope>NUCLEOTIDE SEQUENCE [LARGE SCALE GENOMIC DNA]</scope>
    <source>
        <strain evidence="2">S2</strain>
        <tissue evidence="2">Leaf</tissue>
    </source>
</reference>
<comment type="caution">
    <text evidence="2">The sequence shown here is derived from an EMBL/GenBank/DDBJ whole genome shotgun (WGS) entry which is preliminary data.</text>
</comment>
<dbReference type="EMBL" id="SMOL01000225">
    <property type="protein sequence ID" value="KAB2623364.1"/>
    <property type="molecule type" value="Genomic_DNA"/>
</dbReference>
<accession>A0A5N5HJF0</accession>
<evidence type="ECO:0000313" key="3">
    <source>
        <dbReference type="Proteomes" id="UP000327157"/>
    </source>
</evidence>
<protein>
    <submittedName>
        <fullName evidence="2">Uncharacterized protein</fullName>
    </submittedName>
</protein>